<feature type="compositionally biased region" description="Low complexity" evidence="1">
    <location>
        <begin position="177"/>
        <end position="188"/>
    </location>
</feature>
<feature type="compositionally biased region" description="Basic and acidic residues" evidence="1">
    <location>
        <begin position="2208"/>
        <end position="2218"/>
    </location>
</feature>
<keyword evidence="4" id="KW-1185">Reference proteome</keyword>
<evidence type="ECO:0000256" key="2">
    <source>
        <dbReference type="SAM" id="Phobius"/>
    </source>
</evidence>
<feature type="compositionally biased region" description="Polar residues" evidence="1">
    <location>
        <begin position="2085"/>
        <end position="2096"/>
    </location>
</feature>
<feature type="compositionally biased region" description="Pro residues" evidence="1">
    <location>
        <begin position="2107"/>
        <end position="2118"/>
    </location>
</feature>
<evidence type="ECO:0000313" key="3">
    <source>
        <dbReference type="EMBL" id="CUG08412.1"/>
    </source>
</evidence>
<gene>
    <name evidence="3" type="ORF">BSAL_74065</name>
</gene>
<name>A0A0S4IXK0_BODSA</name>
<organism evidence="3 4">
    <name type="scientific">Bodo saltans</name>
    <name type="common">Flagellated protozoan</name>
    <dbReference type="NCBI Taxonomy" id="75058"/>
    <lineage>
        <taxon>Eukaryota</taxon>
        <taxon>Discoba</taxon>
        <taxon>Euglenozoa</taxon>
        <taxon>Kinetoplastea</taxon>
        <taxon>Metakinetoplastina</taxon>
        <taxon>Eubodonida</taxon>
        <taxon>Bodonidae</taxon>
        <taxon>Bodo</taxon>
    </lineage>
</organism>
<feature type="compositionally biased region" description="Polar residues" evidence="1">
    <location>
        <begin position="2279"/>
        <end position="2290"/>
    </location>
</feature>
<feature type="region of interest" description="Disordered" evidence="1">
    <location>
        <begin position="2074"/>
        <end position="2132"/>
    </location>
</feature>
<feature type="compositionally biased region" description="Low complexity" evidence="1">
    <location>
        <begin position="134"/>
        <end position="164"/>
    </location>
</feature>
<keyword evidence="2 3" id="KW-0812">Transmembrane</keyword>
<feature type="compositionally biased region" description="Pro residues" evidence="1">
    <location>
        <begin position="2301"/>
        <end position="2312"/>
    </location>
</feature>
<feature type="compositionally biased region" description="Polar residues" evidence="1">
    <location>
        <begin position="2349"/>
        <end position="2370"/>
    </location>
</feature>
<dbReference type="VEuPathDB" id="TriTrypDB:BSAL_74065"/>
<feature type="region of interest" description="Disordered" evidence="1">
    <location>
        <begin position="88"/>
        <end position="111"/>
    </location>
</feature>
<protein>
    <submittedName>
        <fullName evidence="3">Transmembrane protein, putative</fullName>
    </submittedName>
</protein>
<dbReference type="OMA" id="FFAPKHS"/>
<accession>A0A0S4IXK0</accession>
<evidence type="ECO:0000313" key="4">
    <source>
        <dbReference type="Proteomes" id="UP000051952"/>
    </source>
</evidence>
<evidence type="ECO:0000256" key="1">
    <source>
        <dbReference type="SAM" id="MobiDB-lite"/>
    </source>
</evidence>
<feature type="region of interest" description="Disordered" evidence="1">
    <location>
        <begin position="2260"/>
        <end position="2379"/>
    </location>
</feature>
<feature type="compositionally biased region" description="Low complexity" evidence="1">
    <location>
        <begin position="97"/>
        <end position="111"/>
    </location>
</feature>
<feature type="transmembrane region" description="Helical" evidence="2">
    <location>
        <begin position="1873"/>
        <end position="1895"/>
    </location>
</feature>
<keyword evidence="2" id="KW-0472">Membrane</keyword>
<proteinExistence type="predicted"/>
<feature type="region of interest" description="Disordered" evidence="1">
    <location>
        <begin position="2174"/>
        <end position="2219"/>
    </location>
</feature>
<feature type="compositionally biased region" description="Polar residues" evidence="1">
    <location>
        <begin position="2193"/>
        <end position="2204"/>
    </location>
</feature>
<dbReference type="EMBL" id="CYKH01000638">
    <property type="protein sequence ID" value="CUG08412.1"/>
    <property type="molecule type" value="Genomic_DNA"/>
</dbReference>
<sequence length="2379" mass="248517">MKKASTNHDDSAAATCARRPQGKGVATMSSISCSNNNTCKLTLVALLRPCPSRSSGSFLASLIVVMVSLLLVTPHPLIHATVLTKTPTRTEGTVSGTNSVSASSLSPSFSPSGSASSSMSSTFSVTSSSTVSQSSSEDVSLSKGSGSATSSNTATQTLSSSSSNSEERWSLSRTRRSATPSSSARATRFTIEATVTHLSPSSSQSHSDSIGSASVSSITTSTSVTPSRSAHDLPPWLVGIDGDDLAALPKTILLTSSSPAHFVLRGDDSNGQMTTGAPTLTLRPIPVATNASGWTQQCREGYAPITGTLSTWNDVSIVYTDLVASLTSSGVASSSITGHITSYLVCTSDGYFSGIVVTVFGDESLSSTTVTFDDGAALPSDGSVSLPATAGQFPSWSIGLMVTLTSSTSVLFSQSVLASFQVTTSPVVYVADASSTCAEDNSLSSFATTTSMNTNNSVLVVSFVIQSSDVEGISAAVSSLQLCVLGSSFLNTTIALWRDVDVNGALVSSASPLRIVAAVASIVSPLQISTSSVNVDASTDALVYCNSLGGTYRNLSLSTMDTPTTAVQTFSMTLPSNVSSGQELSLCLNSPRVPALQGTLVVAIAVIISVTVVDGVSSPAATFSALSPVALFVGSSAPSGISWAWAFPTTLAIGTFTDITNNMELFIGLRSTNATTTVSPLSSTTSRSSLSATATNTSSAFWVTPADWSSLVDSSGVLAQGAQLLLCWYTAVGSTLVTPIQVALLTFDVTLVRVDSIGTVASPSSTMVAVSGTTNNTVRVSIMSLGTTVPGTNTTSESNGGYRIGTLSSDSATCTPLNTSASYIGTSGAMSGVGSALLLTRLVFSASGTSTGVFCIQRSTTQRSFARTGVFTVVTLASFGNSTNIPQLMEIASGHTSTDRIGATRRYPITLTNMVASVGSDIVTAVTVLPCNSTLQAMIATTLVVDSSDLTTVWLDVAWQSGPVPSTAPSTIALCGWSASASTLEFPSLGVVVRVVPRVVTTSGNTILLAGAITAQRFLINFAATRTLSSGLVWVMMPVSSTTATCSGTTTVRFASTLGGFIANTSSNSTSLSAAMLTSGITGLEPTSSICMGLVNVSSISTSSTTVYVRLPFQAATIVLARYELSGPVNANVSLFPSATPSTSTSSNTVYLYDYELPTLAVQLNMTNASVVTTSSGNSGLTLSLAVSSASSCTSATPIAAWSQGTGSAVDSLPLNISQVLGDIFFLCAKLNTNANPSNTSTYVWTKYYAQVLRMSLLESTMSPVSYATAAELLTVPTSSMASIATMAASARTMTIQGQNLDIPDTMTMNLFIDAGADCLNDVPDLVAPSSATPTTTTRAVFTAPAVSTPLQYLTMCVVMGLHTHPMPVYLGATLRVTGFASIGLPADAVTSRQQGIVAISNFVLNLTVYGPTGSAPLDTSTFQLLASNTSSCGRGITESDVYASFIALPMTTSSSGVTQISMTGLSTAGTYYLCYADASEVFSSTRRTLLELSEWRGAFYNNPRRQSHRRMQTSSSGVASPVGLTITSIDLRISTHTLGTNKSIGSLVNSTLSVPATGSLLSNALLYISATDQTSCTSTLTGTTAYGNSRVPVVFSGCSGSAASATLPAASVVTGSDPMKLCIGIASALDASIVSSSTLTFFDSGLLLAVVEPDALSVSQNQSDSVTYLGTLSTQPIVGMLDGNSGVALSVIPTSTVLQAEWYSVSPVVEATGEVYTLTSSEGDTNFDFSTAPTPVQLRTGKFGYEYMLHFSVPTAASSIAFTPVNSSNTSLDSCTSDLQWAVWYTTTCTTCPTNAYCDGTPVFRVAGSYWRYSEYSPNLYSCGSPYMEDTCTSNTTTGTCVTGHMGPRCSVCEEGYGLGSGYCQECSGNEVLNGFIVFFAALAICIVIVVLVISTLQCKKSDQFPIYFKLLLNHLTQASTLGQFSENLSSALTTLFKIQRQVSRPSPAFAALTCTFGTDWYGQFIMVIAFPGVIAALLIIFFTVKQIVSDYGERRRLGLSTTVTREGFRKSIATDEGSTKHRRKTVMFFAPKHSIDESLDIDGVEKTNSIAIMDLSNDNALLKSQISSDGRPPLLIRRKKRAQSATEGDQSGNTPGVDDAHQPRESPPSVPLAPLDPPREAMEGEDADEERKTVMFFAPKHSIDESLDIEGVEKTNSIAIMDLSNDNALLKSQISNDGRPPLLIRRKKRAQSATEGDQSGNTPGVDDAHQPRESPPRKTVMFFAPKHSIDESLDIEGVEKTNSIAIMDLSNDNALLKSQISNDGRPPLLIRRKKRAQSATEGDQSGNTPGVDDAHQPRESPPSVPLAPLDPPREAMEGEDADEERPARHQQPTPTAFALDDDDADISGSNVQRKSSSRGTQLTQQSAQRCRHAGDQR</sequence>
<keyword evidence="2" id="KW-1133">Transmembrane helix</keyword>
<reference evidence="4" key="1">
    <citation type="submission" date="2015-09" db="EMBL/GenBank/DDBJ databases">
        <authorList>
            <consortium name="Pathogen Informatics"/>
        </authorList>
    </citation>
    <scope>NUCLEOTIDE SEQUENCE [LARGE SCALE GENOMIC DNA]</scope>
    <source>
        <strain evidence="4">Lake Konstanz</strain>
    </source>
</reference>
<feature type="region of interest" description="Disordered" evidence="1">
    <location>
        <begin position="134"/>
        <end position="188"/>
    </location>
</feature>
<feature type="transmembrane region" description="Helical" evidence="2">
    <location>
        <begin position="1966"/>
        <end position="1986"/>
    </location>
</feature>
<feature type="transmembrane region" description="Helical" evidence="2">
    <location>
        <begin position="58"/>
        <end position="78"/>
    </location>
</feature>
<dbReference type="Proteomes" id="UP000051952">
    <property type="component" value="Unassembled WGS sequence"/>
</dbReference>